<dbReference type="AlphaFoldDB" id="A0A9D2T6U2"/>
<feature type="domain" description="EamA" evidence="7">
    <location>
        <begin position="157"/>
        <end position="293"/>
    </location>
</feature>
<evidence type="ECO:0000256" key="4">
    <source>
        <dbReference type="ARBA" id="ARBA00022989"/>
    </source>
</evidence>
<feature type="transmembrane region" description="Helical" evidence="6">
    <location>
        <begin position="40"/>
        <end position="59"/>
    </location>
</feature>
<feature type="transmembrane region" description="Helical" evidence="6">
    <location>
        <begin position="71"/>
        <end position="92"/>
    </location>
</feature>
<feature type="transmembrane region" description="Helical" evidence="6">
    <location>
        <begin position="277"/>
        <end position="295"/>
    </location>
</feature>
<dbReference type="Gene3D" id="1.10.3730.20">
    <property type="match status" value="2"/>
</dbReference>
<keyword evidence="5 6" id="KW-0472">Membrane</keyword>
<protein>
    <submittedName>
        <fullName evidence="8">DMT family transporter</fullName>
    </submittedName>
</protein>
<evidence type="ECO:0000256" key="2">
    <source>
        <dbReference type="ARBA" id="ARBA00007362"/>
    </source>
</evidence>
<keyword evidence="3 6" id="KW-0812">Transmembrane</keyword>
<dbReference type="InterPro" id="IPR037185">
    <property type="entry name" value="EmrE-like"/>
</dbReference>
<evidence type="ECO:0000256" key="1">
    <source>
        <dbReference type="ARBA" id="ARBA00004141"/>
    </source>
</evidence>
<feature type="domain" description="EamA" evidence="7">
    <location>
        <begin position="12"/>
        <end position="143"/>
    </location>
</feature>
<reference evidence="8" key="1">
    <citation type="journal article" date="2021" name="PeerJ">
        <title>Extensive microbial diversity within the chicken gut microbiome revealed by metagenomics and culture.</title>
        <authorList>
            <person name="Gilroy R."/>
            <person name="Ravi A."/>
            <person name="Getino M."/>
            <person name="Pursley I."/>
            <person name="Horton D.L."/>
            <person name="Alikhan N.F."/>
            <person name="Baker D."/>
            <person name="Gharbi K."/>
            <person name="Hall N."/>
            <person name="Watson M."/>
            <person name="Adriaenssens E.M."/>
            <person name="Foster-Nyarko E."/>
            <person name="Jarju S."/>
            <person name="Secka A."/>
            <person name="Antonio M."/>
            <person name="Oren A."/>
            <person name="Chaudhuri R.R."/>
            <person name="La Ragione R."/>
            <person name="Hildebrand F."/>
            <person name="Pallen M.J."/>
        </authorList>
    </citation>
    <scope>NUCLEOTIDE SEQUENCE</scope>
    <source>
        <strain evidence="8">CHK183-5548</strain>
    </source>
</reference>
<feature type="transmembrane region" description="Helical" evidence="6">
    <location>
        <begin position="252"/>
        <end position="271"/>
    </location>
</feature>
<gene>
    <name evidence="8" type="ORF">IAA04_07025</name>
</gene>
<keyword evidence="4 6" id="KW-1133">Transmembrane helix</keyword>
<feature type="transmembrane region" description="Helical" evidence="6">
    <location>
        <begin position="184"/>
        <end position="202"/>
    </location>
</feature>
<sequence>MDIMMKKLVGLLPVLSGILWGSAGVFVRDLTEMGMDDYTLLSSRMIVAAAVMFAGICLYDRSLLKIRLKDAWIFLGGGVLGMFGLSFCYNIAISQLTLSLAAVLISLSPVFVLLLAAVLFHEKITGKKVVCMAVALAGCALTSGILESSSGMQWTVPGIVIGLMGAFFYGLYSIFTKVAMDRGYHSFTIILYCLTVVAIVLLPFTDWGFLGQVVTERGPSMWIFMLFHSLCTSVLPYVCYTVGLNYMEAGKASILAACEPVAAMVFGILFYREMPTALSLAGLFLTVAALIVLGLPEKKRA</sequence>
<dbReference type="EMBL" id="DWWL01000044">
    <property type="protein sequence ID" value="HJC47789.1"/>
    <property type="molecule type" value="Genomic_DNA"/>
</dbReference>
<feature type="transmembrane region" description="Helical" evidence="6">
    <location>
        <begin position="129"/>
        <end position="146"/>
    </location>
</feature>
<feature type="transmembrane region" description="Helical" evidence="6">
    <location>
        <begin position="98"/>
        <end position="120"/>
    </location>
</feature>
<name>A0A9D2T6U2_9FIRM</name>
<evidence type="ECO:0000256" key="5">
    <source>
        <dbReference type="ARBA" id="ARBA00023136"/>
    </source>
</evidence>
<evidence type="ECO:0000256" key="3">
    <source>
        <dbReference type="ARBA" id="ARBA00022692"/>
    </source>
</evidence>
<feature type="transmembrane region" description="Helical" evidence="6">
    <location>
        <begin position="222"/>
        <end position="240"/>
    </location>
</feature>
<comment type="caution">
    <text evidence="8">The sequence shown here is derived from an EMBL/GenBank/DDBJ whole genome shotgun (WGS) entry which is preliminary data.</text>
</comment>
<dbReference type="PANTHER" id="PTHR32322:SF2">
    <property type="entry name" value="EAMA DOMAIN-CONTAINING PROTEIN"/>
    <property type="match status" value="1"/>
</dbReference>
<dbReference type="GO" id="GO:0016020">
    <property type="term" value="C:membrane"/>
    <property type="evidence" value="ECO:0007669"/>
    <property type="project" value="UniProtKB-SubCell"/>
</dbReference>
<proteinExistence type="inferred from homology"/>
<dbReference type="InterPro" id="IPR050638">
    <property type="entry name" value="AA-Vitamin_Transporters"/>
</dbReference>
<comment type="similarity">
    <text evidence="2">Belongs to the EamA transporter family.</text>
</comment>
<accession>A0A9D2T6U2</accession>
<comment type="subcellular location">
    <subcellularLocation>
        <location evidence="1">Membrane</location>
        <topology evidence="1">Multi-pass membrane protein</topology>
    </subcellularLocation>
</comment>
<dbReference type="SUPFAM" id="SSF103481">
    <property type="entry name" value="Multidrug resistance efflux transporter EmrE"/>
    <property type="match status" value="2"/>
</dbReference>
<dbReference type="Proteomes" id="UP000823883">
    <property type="component" value="Unassembled WGS sequence"/>
</dbReference>
<dbReference type="InterPro" id="IPR000620">
    <property type="entry name" value="EamA_dom"/>
</dbReference>
<evidence type="ECO:0000259" key="7">
    <source>
        <dbReference type="Pfam" id="PF00892"/>
    </source>
</evidence>
<dbReference type="PANTHER" id="PTHR32322">
    <property type="entry name" value="INNER MEMBRANE TRANSPORTER"/>
    <property type="match status" value="1"/>
</dbReference>
<reference evidence="8" key="2">
    <citation type="submission" date="2021-04" db="EMBL/GenBank/DDBJ databases">
        <authorList>
            <person name="Gilroy R."/>
        </authorList>
    </citation>
    <scope>NUCLEOTIDE SEQUENCE</scope>
    <source>
        <strain evidence="8">CHK183-5548</strain>
    </source>
</reference>
<evidence type="ECO:0000313" key="9">
    <source>
        <dbReference type="Proteomes" id="UP000823883"/>
    </source>
</evidence>
<evidence type="ECO:0000256" key="6">
    <source>
        <dbReference type="SAM" id="Phobius"/>
    </source>
</evidence>
<organism evidence="8 9">
    <name type="scientific">Candidatus Lachnoclostridium pullistercoris</name>
    <dbReference type="NCBI Taxonomy" id="2838632"/>
    <lineage>
        <taxon>Bacteria</taxon>
        <taxon>Bacillati</taxon>
        <taxon>Bacillota</taxon>
        <taxon>Clostridia</taxon>
        <taxon>Lachnospirales</taxon>
        <taxon>Lachnospiraceae</taxon>
    </lineage>
</organism>
<feature type="transmembrane region" description="Helical" evidence="6">
    <location>
        <begin position="152"/>
        <end position="172"/>
    </location>
</feature>
<evidence type="ECO:0000313" key="8">
    <source>
        <dbReference type="EMBL" id="HJC47789.1"/>
    </source>
</evidence>
<dbReference type="Pfam" id="PF00892">
    <property type="entry name" value="EamA"/>
    <property type="match status" value="2"/>
</dbReference>